<keyword evidence="9" id="KW-0067">ATP-binding</keyword>
<evidence type="ECO:0000256" key="5">
    <source>
        <dbReference type="ARBA" id="ARBA00022679"/>
    </source>
</evidence>
<dbReference type="Pfam" id="PF01219">
    <property type="entry name" value="DAGK_prokar"/>
    <property type="match status" value="1"/>
</dbReference>
<dbReference type="PANTHER" id="PTHR34299:SF1">
    <property type="entry name" value="DIACYLGLYCEROL KINASE"/>
    <property type="match status" value="1"/>
</dbReference>
<dbReference type="Gene3D" id="1.10.287.3610">
    <property type="match status" value="1"/>
</dbReference>
<feature type="transmembrane region" description="Helical" evidence="15">
    <location>
        <begin position="98"/>
        <end position="120"/>
    </location>
</feature>
<keyword evidence="12 15" id="KW-0472">Membrane</keyword>
<evidence type="ECO:0000256" key="1">
    <source>
        <dbReference type="ARBA" id="ARBA00004651"/>
    </source>
</evidence>
<dbReference type="EMBL" id="JBEVCJ010000014">
    <property type="protein sequence ID" value="MET1255841.1"/>
    <property type="molecule type" value="Genomic_DNA"/>
</dbReference>
<dbReference type="RefSeq" id="WP_353896427.1">
    <property type="nucleotide sequence ID" value="NZ_JBEVCJ010000014.1"/>
</dbReference>
<keyword evidence="5 16" id="KW-0808">Transferase</keyword>
<accession>A0ABV2BV82</accession>
<keyword evidence="7" id="KW-0547">Nucleotide-binding</keyword>
<dbReference type="PANTHER" id="PTHR34299">
    <property type="entry name" value="DIACYLGLYCEROL KINASE"/>
    <property type="match status" value="1"/>
</dbReference>
<reference evidence="16 17" key="1">
    <citation type="submission" date="2024-06" db="EMBL/GenBank/DDBJ databases">
        <authorList>
            <person name="Li F."/>
        </authorList>
    </citation>
    <scope>NUCLEOTIDE SEQUENCE [LARGE SCALE GENOMIC DNA]</scope>
    <source>
        <strain evidence="16 17">GXAS 311</strain>
    </source>
</reference>
<dbReference type="Proteomes" id="UP001548189">
    <property type="component" value="Unassembled WGS sequence"/>
</dbReference>
<keyword evidence="11" id="KW-0443">Lipid metabolism</keyword>
<evidence type="ECO:0000256" key="2">
    <source>
        <dbReference type="ARBA" id="ARBA00005967"/>
    </source>
</evidence>
<organism evidence="16 17">
    <name type="scientific">Aliikangiella maris</name>
    <dbReference type="NCBI Taxonomy" id="3162458"/>
    <lineage>
        <taxon>Bacteria</taxon>
        <taxon>Pseudomonadati</taxon>
        <taxon>Pseudomonadota</taxon>
        <taxon>Gammaproteobacteria</taxon>
        <taxon>Oceanospirillales</taxon>
        <taxon>Pleioneaceae</taxon>
        <taxon>Aliikangiella</taxon>
    </lineage>
</organism>
<gene>
    <name evidence="16" type="ORF">ABVT43_11945</name>
</gene>
<evidence type="ECO:0000256" key="14">
    <source>
        <dbReference type="ARBA" id="ARBA00023264"/>
    </source>
</evidence>
<evidence type="ECO:0000256" key="3">
    <source>
        <dbReference type="ARBA" id="ARBA00022475"/>
    </source>
</evidence>
<evidence type="ECO:0000256" key="4">
    <source>
        <dbReference type="ARBA" id="ARBA00022516"/>
    </source>
</evidence>
<name>A0ABV2BV82_9GAMM</name>
<feature type="transmembrane region" description="Helical" evidence="15">
    <location>
        <begin position="55"/>
        <end position="78"/>
    </location>
</feature>
<keyword evidence="8 16" id="KW-0418">Kinase</keyword>
<comment type="subcellular location">
    <subcellularLocation>
        <location evidence="1">Cell membrane</location>
        <topology evidence="1">Multi-pass membrane protein</topology>
    </subcellularLocation>
</comment>
<keyword evidence="14" id="KW-1208">Phospholipid metabolism</keyword>
<evidence type="ECO:0000256" key="10">
    <source>
        <dbReference type="ARBA" id="ARBA00022989"/>
    </source>
</evidence>
<keyword evidence="3" id="KW-1003">Cell membrane</keyword>
<proteinExistence type="inferred from homology"/>
<evidence type="ECO:0000256" key="15">
    <source>
        <dbReference type="SAM" id="Phobius"/>
    </source>
</evidence>
<evidence type="ECO:0000256" key="9">
    <source>
        <dbReference type="ARBA" id="ARBA00022840"/>
    </source>
</evidence>
<evidence type="ECO:0000256" key="12">
    <source>
        <dbReference type="ARBA" id="ARBA00023136"/>
    </source>
</evidence>
<dbReference type="EC" id="2.7.1.-" evidence="16"/>
<dbReference type="InterPro" id="IPR000829">
    <property type="entry name" value="DAGK"/>
</dbReference>
<keyword evidence="4" id="KW-0444">Lipid biosynthesis</keyword>
<evidence type="ECO:0000256" key="6">
    <source>
        <dbReference type="ARBA" id="ARBA00022692"/>
    </source>
</evidence>
<comment type="similarity">
    <text evidence="2">Belongs to the bacterial diacylglycerol kinase family.</text>
</comment>
<dbReference type="InterPro" id="IPR033717">
    <property type="entry name" value="UDPK"/>
</dbReference>
<evidence type="ECO:0000256" key="13">
    <source>
        <dbReference type="ARBA" id="ARBA00023209"/>
    </source>
</evidence>
<keyword evidence="6 15" id="KW-0812">Transmembrane</keyword>
<sequence>MSHAFSLIARLKSFRYALAGIGELLKSQHNAWVHLGVTVGVVVAAFYFRINQIEWCIVIFAIVIVWVAEALNTALEFLCDHVSSEFHPLIKKSKDVAAGAVLLSAIGAVVIGVIIFGPYIKSLTG</sequence>
<evidence type="ECO:0000256" key="7">
    <source>
        <dbReference type="ARBA" id="ARBA00022741"/>
    </source>
</evidence>
<evidence type="ECO:0000256" key="8">
    <source>
        <dbReference type="ARBA" id="ARBA00022777"/>
    </source>
</evidence>
<evidence type="ECO:0000313" key="16">
    <source>
        <dbReference type="EMBL" id="MET1255841.1"/>
    </source>
</evidence>
<dbReference type="CDD" id="cd14265">
    <property type="entry name" value="UDPK_IM_like"/>
    <property type="match status" value="1"/>
</dbReference>
<evidence type="ECO:0000313" key="17">
    <source>
        <dbReference type="Proteomes" id="UP001548189"/>
    </source>
</evidence>
<protein>
    <submittedName>
        <fullName evidence="16">Diacylglycerol kinase family protein</fullName>
        <ecNumber evidence="16">2.7.1.-</ecNumber>
    </submittedName>
</protein>
<keyword evidence="10 15" id="KW-1133">Transmembrane helix</keyword>
<keyword evidence="17" id="KW-1185">Reference proteome</keyword>
<comment type="caution">
    <text evidence="16">The sequence shown here is derived from an EMBL/GenBank/DDBJ whole genome shotgun (WGS) entry which is preliminary data.</text>
</comment>
<feature type="transmembrane region" description="Helical" evidence="15">
    <location>
        <begin position="29"/>
        <end position="48"/>
    </location>
</feature>
<dbReference type="GO" id="GO:0016301">
    <property type="term" value="F:kinase activity"/>
    <property type="evidence" value="ECO:0007669"/>
    <property type="project" value="UniProtKB-KW"/>
</dbReference>
<keyword evidence="13" id="KW-0594">Phospholipid biosynthesis</keyword>
<evidence type="ECO:0000256" key="11">
    <source>
        <dbReference type="ARBA" id="ARBA00023098"/>
    </source>
</evidence>
<dbReference type="InterPro" id="IPR036945">
    <property type="entry name" value="DAGK_sf"/>
</dbReference>